<reference evidence="1" key="1">
    <citation type="journal article" date="2021" name="Mol. Plant Microbe Interact.">
        <title>Complete Genome Sequence of the Plant-Pathogenic Fungus Colletotrichum lupini.</title>
        <authorList>
            <person name="Baroncelli R."/>
            <person name="Pensec F."/>
            <person name="Da Lio D."/>
            <person name="Boufleur T."/>
            <person name="Vicente I."/>
            <person name="Sarrocco S."/>
            <person name="Picot A."/>
            <person name="Baraldi E."/>
            <person name="Sukno S."/>
            <person name="Thon M."/>
            <person name="Le Floch G."/>
        </authorList>
    </citation>
    <scope>NUCLEOTIDE SEQUENCE</scope>
    <source>
        <strain evidence="1">IMI 504893</strain>
    </source>
</reference>
<proteinExistence type="predicted"/>
<dbReference type="EMBL" id="CP019476">
    <property type="protein sequence ID" value="UQC83301.1"/>
    <property type="molecule type" value="Genomic_DNA"/>
</dbReference>
<name>A0A9Q8WHC3_9PEZI</name>
<evidence type="ECO:0000313" key="2">
    <source>
        <dbReference type="Proteomes" id="UP000830671"/>
    </source>
</evidence>
<dbReference type="AlphaFoldDB" id="A0A9Q8WHC3"/>
<organism evidence="1 2">
    <name type="scientific">Colletotrichum lupini</name>
    <dbReference type="NCBI Taxonomy" id="145971"/>
    <lineage>
        <taxon>Eukaryota</taxon>
        <taxon>Fungi</taxon>
        <taxon>Dikarya</taxon>
        <taxon>Ascomycota</taxon>
        <taxon>Pezizomycotina</taxon>
        <taxon>Sordariomycetes</taxon>
        <taxon>Hypocreomycetidae</taxon>
        <taxon>Glomerellales</taxon>
        <taxon>Glomerellaceae</taxon>
        <taxon>Colletotrichum</taxon>
        <taxon>Colletotrichum acutatum species complex</taxon>
    </lineage>
</organism>
<keyword evidence="2" id="KW-1185">Reference proteome</keyword>
<dbReference type="KEGG" id="clup:CLUP02_08796"/>
<evidence type="ECO:0000313" key="1">
    <source>
        <dbReference type="EMBL" id="UQC83301.1"/>
    </source>
</evidence>
<gene>
    <name evidence="1" type="ORF">CLUP02_08796</name>
</gene>
<accession>A0A9Q8WHC3</accession>
<dbReference type="RefSeq" id="XP_049144920.1">
    <property type="nucleotide sequence ID" value="XM_049287777.1"/>
</dbReference>
<protein>
    <submittedName>
        <fullName evidence="1">Uncharacterized protein</fullName>
    </submittedName>
</protein>
<dbReference type="Proteomes" id="UP000830671">
    <property type="component" value="Chromosome 4"/>
</dbReference>
<sequence>MTLWIGWRRWDQVDGMRPGPGGMICWAEISAWLQTDPWNRCECNQREACERKSIRRNWDPYELGVCSVCVAGP</sequence>
<dbReference type="GeneID" id="73342787"/>